<dbReference type="Proteomes" id="UP000828941">
    <property type="component" value="Chromosome 4"/>
</dbReference>
<organism evidence="1 2">
    <name type="scientific">Bauhinia variegata</name>
    <name type="common">Purple orchid tree</name>
    <name type="synonym">Phanera variegata</name>
    <dbReference type="NCBI Taxonomy" id="167791"/>
    <lineage>
        <taxon>Eukaryota</taxon>
        <taxon>Viridiplantae</taxon>
        <taxon>Streptophyta</taxon>
        <taxon>Embryophyta</taxon>
        <taxon>Tracheophyta</taxon>
        <taxon>Spermatophyta</taxon>
        <taxon>Magnoliopsida</taxon>
        <taxon>eudicotyledons</taxon>
        <taxon>Gunneridae</taxon>
        <taxon>Pentapetalae</taxon>
        <taxon>rosids</taxon>
        <taxon>fabids</taxon>
        <taxon>Fabales</taxon>
        <taxon>Fabaceae</taxon>
        <taxon>Cercidoideae</taxon>
        <taxon>Cercideae</taxon>
        <taxon>Bauhiniinae</taxon>
        <taxon>Bauhinia</taxon>
    </lineage>
</organism>
<protein>
    <submittedName>
        <fullName evidence="1">Uncharacterized protein</fullName>
    </submittedName>
</protein>
<dbReference type="EMBL" id="CM039429">
    <property type="protein sequence ID" value="KAI4347551.1"/>
    <property type="molecule type" value="Genomic_DNA"/>
</dbReference>
<keyword evidence="2" id="KW-1185">Reference proteome</keyword>
<accession>A0ACB9PJA9</accession>
<gene>
    <name evidence="1" type="ORF">L6164_008356</name>
</gene>
<name>A0ACB9PJA9_BAUVA</name>
<comment type="caution">
    <text evidence="1">The sequence shown here is derived from an EMBL/GenBank/DDBJ whole genome shotgun (WGS) entry which is preliminary data.</text>
</comment>
<sequence length="946" mass="104824">MAEVSNEETHPEPSPKPEQTAPEGSNPKKKRKKKKPVCYFGEAQLNQLDSGNHHEPVPEPEPKPSQDPEHSQPQLFSNSESNPESVAAPLKGSEHHLEHPEIDLEPPQDPGQQQPQLFQKSESNPEQVELLDKPMPAPLISPGLKKSRRKRNKSVGNLEEAAAESNGLNAVQPELKPTPLKEPECPRVFPKPESNSEHQELPNKSEPATPTESRQKKRKRKKLKSEQPVLKPTPLSDPLHFPIPEPIPPKDPAKPEPKLPQDREQSQPQLFSNSGSNPESVPAPPKGLEYLPGHPELEPENPQGRGLKKRKRKRKKSVGNLDEAAAVSNGLNAVQPSRGPESNSENRELPNKTDLATAIDSNPESNPESVPAYPKCLEHCPEHPKLEPEPPQDPGHPQPQLFPKLELNPEHIELPYKQMAAPIISPGLKKRKRKKKKSVGNFEEAAAESNRLNAVQPELNPTPSKGPECPELFPKPESNSEHHELPDKPNVAIPTDSNPEPVPAPPKGLEHLPEHPKLEPEPQQDPGHLQHQLFPKSESNPGHVELPSKPMPAPLISPGVKKRKRKKKKSVGNLEKAAAESKGLDAVQPELKPTPLKDPECPQLCPKPESNSEHHVLPNKPDPATPTDSRQKKRKRKRKRKVYLEEADSNKLKSEQPQLKPTPLLDPKQFSIPEPTSQNDPGPEPVTRPEATPQEDPEQKKKKKKRKKKKKGAPELENTEPNGVNVTESRGLKVTRKRLKRASERNRLPEQSVMGETPATAYWFGDGVNATYFVPVNGMYFVPSNVVFPGMWSSQQCFACRQYGHKASNCQLVKRLRPDQEICFFCGEIGHSLGKCPQSIKGESQYAQCLACKNYGHLSRNCPQNVKGIDPPGGQPVAASGPIDTSKENDMTLSEGPMTRGKVKRIQEAFGGHVDELLVQENKVQVEDARRAEVLLIQAQGNQGPA</sequence>
<proteinExistence type="predicted"/>
<evidence type="ECO:0000313" key="2">
    <source>
        <dbReference type="Proteomes" id="UP000828941"/>
    </source>
</evidence>
<reference evidence="1 2" key="1">
    <citation type="journal article" date="2022" name="DNA Res.">
        <title>Chromosomal-level genome assembly of the orchid tree Bauhinia variegata (Leguminosae; Cercidoideae) supports the allotetraploid origin hypothesis of Bauhinia.</title>
        <authorList>
            <person name="Zhong Y."/>
            <person name="Chen Y."/>
            <person name="Zheng D."/>
            <person name="Pang J."/>
            <person name="Liu Y."/>
            <person name="Luo S."/>
            <person name="Meng S."/>
            <person name="Qian L."/>
            <person name="Wei D."/>
            <person name="Dai S."/>
            <person name="Zhou R."/>
        </authorList>
    </citation>
    <scope>NUCLEOTIDE SEQUENCE [LARGE SCALE GENOMIC DNA]</scope>
    <source>
        <strain evidence="1">BV-YZ2020</strain>
    </source>
</reference>
<evidence type="ECO:0000313" key="1">
    <source>
        <dbReference type="EMBL" id="KAI4347551.1"/>
    </source>
</evidence>